<feature type="transmembrane region" description="Helical" evidence="5">
    <location>
        <begin position="60"/>
        <end position="80"/>
    </location>
</feature>
<evidence type="ECO:0000313" key="8">
    <source>
        <dbReference type="EMBL" id="CAH2017737.1"/>
    </source>
</evidence>
<feature type="chain" id="PRO_5040486941" description="Major facilitator superfamily (MFS) profile domain-containing protein" evidence="6">
    <location>
        <begin position="18"/>
        <end position="145"/>
    </location>
</feature>
<keyword evidence="9" id="KW-1185">Reference proteome</keyword>
<keyword evidence="6" id="KW-0732">Signal</keyword>
<evidence type="ECO:0000256" key="5">
    <source>
        <dbReference type="SAM" id="Phobius"/>
    </source>
</evidence>
<gene>
    <name evidence="8" type="ORF">ACAOBT_LOCUS36204</name>
</gene>
<dbReference type="PANTHER" id="PTHR48021">
    <property type="match status" value="1"/>
</dbReference>
<dbReference type="OrthoDB" id="4142200at2759"/>
<dbReference type="AlphaFoldDB" id="A0A9P0QDJ5"/>
<dbReference type="InterPro" id="IPR036259">
    <property type="entry name" value="MFS_trans_sf"/>
</dbReference>
<evidence type="ECO:0000256" key="4">
    <source>
        <dbReference type="ARBA" id="ARBA00023136"/>
    </source>
</evidence>
<dbReference type="InterPro" id="IPR020846">
    <property type="entry name" value="MFS_dom"/>
</dbReference>
<organism evidence="8 9">
    <name type="scientific">Acanthoscelides obtectus</name>
    <name type="common">Bean weevil</name>
    <name type="synonym">Bruchus obtectus</name>
    <dbReference type="NCBI Taxonomy" id="200917"/>
    <lineage>
        <taxon>Eukaryota</taxon>
        <taxon>Metazoa</taxon>
        <taxon>Ecdysozoa</taxon>
        <taxon>Arthropoda</taxon>
        <taxon>Hexapoda</taxon>
        <taxon>Insecta</taxon>
        <taxon>Pterygota</taxon>
        <taxon>Neoptera</taxon>
        <taxon>Endopterygota</taxon>
        <taxon>Coleoptera</taxon>
        <taxon>Polyphaga</taxon>
        <taxon>Cucujiformia</taxon>
        <taxon>Chrysomeloidea</taxon>
        <taxon>Chrysomelidae</taxon>
        <taxon>Bruchinae</taxon>
        <taxon>Bruchini</taxon>
        <taxon>Acanthoscelides</taxon>
    </lineage>
</organism>
<evidence type="ECO:0000256" key="3">
    <source>
        <dbReference type="ARBA" id="ARBA00022989"/>
    </source>
</evidence>
<keyword evidence="4 5" id="KW-0472">Membrane</keyword>
<dbReference type="InterPro" id="IPR050549">
    <property type="entry name" value="MFS_Trehalose_Transporter"/>
</dbReference>
<protein>
    <recommendedName>
        <fullName evidence="7">Major facilitator superfamily (MFS) profile domain-containing protein</fullName>
    </recommendedName>
</protein>
<evidence type="ECO:0000259" key="7">
    <source>
        <dbReference type="PROSITE" id="PS50850"/>
    </source>
</evidence>
<dbReference type="SUPFAM" id="SSF103473">
    <property type="entry name" value="MFS general substrate transporter"/>
    <property type="match status" value="1"/>
</dbReference>
<dbReference type="PROSITE" id="PS50850">
    <property type="entry name" value="MFS"/>
    <property type="match status" value="1"/>
</dbReference>
<dbReference type="PANTHER" id="PTHR48021:SF47">
    <property type="entry name" value="GH17672P"/>
    <property type="match status" value="1"/>
</dbReference>
<proteinExistence type="predicted"/>
<comment type="caution">
    <text evidence="8">The sequence shown here is derived from an EMBL/GenBank/DDBJ whole genome shotgun (WGS) entry which is preliminary data.</text>
</comment>
<sequence>MFSVQIKLSYTLVSVLAVNLLATSGDITMTWTSPIYPKLHSNDSTINPIGREITRDEDGWIGSLVNVGAMFGPLPFSFVSERFGRKIGLLSIAIPHIIAFMTMAFAESVYLFYLGRLLGDLSDSPRLSLQKCQRTSTTRKPTQKV</sequence>
<dbReference type="InterPro" id="IPR005828">
    <property type="entry name" value="MFS_sugar_transport-like"/>
</dbReference>
<dbReference type="EMBL" id="CAKOFQ010009431">
    <property type="protein sequence ID" value="CAH2017737.1"/>
    <property type="molecule type" value="Genomic_DNA"/>
</dbReference>
<keyword evidence="2 5" id="KW-0812">Transmembrane</keyword>
<evidence type="ECO:0000256" key="6">
    <source>
        <dbReference type="SAM" id="SignalP"/>
    </source>
</evidence>
<comment type="subcellular location">
    <subcellularLocation>
        <location evidence="1">Membrane</location>
        <topology evidence="1">Multi-pass membrane protein</topology>
    </subcellularLocation>
</comment>
<keyword evidence="3 5" id="KW-1133">Transmembrane helix</keyword>
<feature type="signal peptide" evidence="6">
    <location>
        <begin position="1"/>
        <end position="17"/>
    </location>
</feature>
<dbReference type="Gene3D" id="1.20.1250.20">
    <property type="entry name" value="MFS general substrate transporter like domains"/>
    <property type="match status" value="1"/>
</dbReference>
<evidence type="ECO:0000256" key="2">
    <source>
        <dbReference type="ARBA" id="ARBA00022692"/>
    </source>
</evidence>
<accession>A0A9P0QDJ5</accession>
<feature type="transmembrane region" description="Helical" evidence="5">
    <location>
        <begin position="87"/>
        <end position="113"/>
    </location>
</feature>
<evidence type="ECO:0000313" key="9">
    <source>
        <dbReference type="Proteomes" id="UP001152888"/>
    </source>
</evidence>
<dbReference type="GO" id="GO:0022857">
    <property type="term" value="F:transmembrane transporter activity"/>
    <property type="evidence" value="ECO:0007669"/>
    <property type="project" value="InterPro"/>
</dbReference>
<name>A0A9P0QDJ5_ACAOB</name>
<evidence type="ECO:0000256" key="1">
    <source>
        <dbReference type="ARBA" id="ARBA00004141"/>
    </source>
</evidence>
<dbReference type="GO" id="GO:0016020">
    <property type="term" value="C:membrane"/>
    <property type="evidence" value="ECO:0007669"/>
    <property type="project" value="UniProtKB-SubCell"/>
</dbReference>
<dbReference type="Pfam" id="PF00083">
    <property type="entry name" value="Sugar_tr"/>
    <property type="match status" value="1"/>
</dbReference>
<reference evidence="8" key="1">
    <citation type="submission" date="2022-03" db="EMBL/GenBank/DDBJ databases">
        <authorList>
            <person name="Sayadi A."/>
        </authorList>
    </citation>
    <scope>NUCLEOTIDE SEQUENCE</scope>
</reference>
<feature type="domain" description="Major facilitator superfamily (MFS) profile" evidence="7">
    <location>
        <begin position="12"/>
        <end position="145"/>
    </location>
</feature>
<dbReference type="Proteomes" id="UP001152888">
    <property type="component" value="Unassembled WGS sequence"/>
</dbReference>